<dbReference type="Pfam" id="PF15901">
    <property type="entry name" value="Sortilin_C"/>
    <property type="match status" value="1"/>
</dbReference>
<accession>A0AAW1SIU1</accession>
<dbReference type="Gene3D" id="2.10.70.80">
    <property type="match status" value="1"/>
</dbReference>
<dbReference type="EMBL" id="JALJOU010000002">
    <property type="protein sequence ID" value="KAK9845742.1"/>
    <property type="molecule type" value="Genomic_DNA"/>
</dbReference>
<sequence length="860" mass="94303">MLGGPAPTCPRIKKYPQDGSKLKPVQVEAPVVDLWWAGTPEEIDKYVFALTEASGLYVAGRVWRSDDYGRAGSWVDITTALPGALTPEPGADADAAGVMEIVYNEAHPDRLLVLGAAFHNWISTDFGKTFARVETPGRTLGFWMECKVHPTQPDWLLAKVRRMECEESGSATNPWCAFDLFVSQDFAKSWTNLTANSEGAVTSFWDFDWGATLQRNSEDSFPDETIFATAYESAATMKGPKPGWDKDMHFVISSDFFRSAHRKLVSCGNQFELIGSQVFVALPSDCPTHPDGSQRPVQPGASSSSVVLYSSANEGKDFGQVCLPVRDLDLGYNLVKTHDGANAFLIVDHDEEDMISARAPIGNIYAPGYNNTLYTLSMTRNYRRSFITDFGRVEGLPGVYLGNQLHESFRTDPRLAFEKYVQTKVTFDGGARWQDLNQPDSFRFPECNRCASARDLGKCQLHLHGPSSWHDGQDGRPSFYTHDNAPGVIMAVGNTGEYLEQAADAMCTWLSRDGGATWQDVAPYASIYEYGDYGGLLIMTKHETEGPADSLLFSIDQGTCWHEIGLEEAIDVGNIRVEPSAASHMFVVHGKACEKRPEHPTCTHTRTDANPVGKMYIVDFRPVMGTDWRDCSDADYEQWTNGPCLLGRNYTLSRRVHASECFSGRTYKRPVAAAAPCPCTAADVACEYGYEFAGHDCRAILGIDTSQCEALKGYQMSETHRRLVAGDTCAEVSLVIPDTDGRGHGPSAPAGAPSRGHGWTTFFVLLLVLGGGSGLFYAWWMFWASDSAKATLEETTAPVIGVLLSAASWVKDCVLAMAAQITGRQRRADAAEAFFQPLASGDFGLDADEEELGRAPPVLR</sequence>
<proteinExistence type="predicted"/>
<evidence type="ECO:0000313" key="7">
    <source>
        <dbReference type="EMBL" id="KAK9845742.1"/>
    </source>
</evidence>
<reference evidence="7 8" key="1">
    <citation type="journal article" date="2024" name="Nat. Commun.">
        <title>Phylogenomics reveals the evolutionary origins of lichenization in chlorophyte algae.</title>
        <authorList>
            <person name="Puginier C."/>
            <person name="Libourel C."/>
            <person name="Otte J."/>
            <person name="Skaloud P."/>
            <person name="Haon M."/>
            <person name="Grisel S."/>
            <person name="Petersen M."/>
            <person name="Berrin J.G."/>
            <person name="Delaux P.M."/>
            <person name="Dal Grande F."/>
            <person name="Keller J."/>
        </authorList>
    </citation>
    <scope>NUCLEOTIDE SEQUENCE [LARGE SCALE GENOMIC DNA]</scope>
    <source>
        <strain evidence="7 8">SAG 245.80</strain>
    </source>
</reference>
<evidence type="ECO:0000256" key="5">
    <source>
        <dbReference type="SAM" id="Phobius"/>
    </source>
</evidence>
<dbReference type="PANTHER" id="PTHR12106:SF27">
    <property type="entry name" value="SORTILIN-RELATED RECEPTOR"/>
    <property type="match status" value="1"/>
</dbReference>
<keyword evidence="5" id="KW-0812">Transmembrane</keyword>
<dbReference type="InterPro" id="IPR031777">
    <property type="entry name" value="Sortilin_C"/>
</dbReference>
<keyword evidence="8" id="KW-1185">Reference proteome</keyword>
<dbReference type="Gene3D" id="2.130.10.10">
    <property type="entry name" value="YVTN repeat-like/Quinoprotein amine dehydrogenase"/>
    <property type="match status" value="1"/>
</dbReference>
<comment type="caution">
    <text evidence="7">The sequence shown here is derived from an EMBL/GenBank/DDBJ whole genome shotgun (WGS) entry which is preliminary data.</text>
</comment>
<organism evidence="7 8">
    <name type="scientific">Elliptochloris bilobata</name>
    <dbReference type="NCBI Taxonomy" id="381761"/>
    <lineage>
        <taxon>Eukaryota</taxon>
        <taxon>Viridiplantae</taxon>
        <taxon>Chlorophyta</taxon>
        <taxon>core chlorophytes</taxon>
        <taxon>Trebouxiophyceae</taxon>
        <taxon>Trebouxiophyceae incertae sedis</taxon>
        <taxon>Elliptochloris clade</taxon>
        <taxon>Elliptochloris</taxon>
    </lineage>
</organism>
<dbReference type="InterPro" id="IPR031778">
    <property type="entry name" value="Sortilin_N"/>
</dbReference>
<keyword evidence="3 5" id="KW-0472">Membrane</keyword>
<evidence type="ECO:0000256" key="1">
    <source>
        <dbReference type="ARBA" id="ARBA00004370"/>
    </source>
</evidence>
<keyword evidence="4" id="KW-0325">Glycoprotein</keyword>
<evidence type="ECO:0000259" key="6">
    <source>
        <dbReference type="SMART" id="SM00602"/>
    </source>
</evidence>
<dbReference type="SMART" id="SM00602">
    <property type="entry name" value="VPS10"/>
    <property type="match status" value="1"/>
</dbReference>
<comment type="subcellular location">
    <subcellularLocation>
        <location evidence="1">Membrane</location>
    </subcellularLocation>
</comment>
<protein>
    <recommendedName>
        <fullName evidence="6">VPS10 domain-containing protein</fullName>
    </recommendedName>
</protein>
<dbReference type="AlphaFoldDB" id="A0AAW1SIU1"/>
<keyword evidence="5" id="KW-1133">Transmembrane helix</keyword>
<dbReference type="InterPro" id="IPR015943">
    <property type="entry name" value="WD40/YVTN_repeat-like_dom_sf"/>
</dbReference>
<dbReference type="SUPFAM" id="SSF110296">
    <property type="entry name" value="Oligoxyloglucan reducing end-specific cellobiohydrolase"/>
    <property type="match status" value="1"/>
</dbReference>
<dbReference type="InterPro" id="IPR006581">
    <property type="entry name" value="VPS10"/>
</dbReference>
<keyword evidence="2" id="KW-0677">Repeat</keyword>
<evidence type="ECO:0000256" key="4">
    <source>
        <dbReference type="ARBA" id="ARBA00023180"/>
    </source>
</evidence>
<name>A0AAW1SIU1_9CHLO</name>
<dbReference type="Pfam" id="PF15902">
    <property type="entry name" value="Sortilin-Vps10"/>
    <property type="match status" value="1"/>
</dbReference>
<evidence type="ECO:0000313" key="8">
    <source>
        <dbReference type="Proteomes" id="UP001445335"/>
    </source>
</evidence>
<dbReference type="GO" id="GO:0006892">
    <property type="term" value="P:post-Golgi vesicle-mediated transport"/>
    <property type="evidence" value="ECO:0007669"/>
    <property type="project" value="TreeGrafter"/>
</dbReference>
<evidence type="ECO:0000256" key="2">
    <source>
        <dbReference type="ARBA" id="ARBA00022737"/>
    </source>
</evidence>
<dbReference type="GO" id="GO:0005794">
    <property type="term" value="C:Golgi apparatus"/>
    <property type="evidence" value="ECO:0007669"/>
    <property type="project" value="TreeGrafter"/>
</dbReference>
<feature type="domain" description="VPS10" evidence="6">
    <location>
        <begin position="51"/>
        <end position="750"/>
    </location>
</feature>
<dbReference type="Proteomes" id="UP001445335">
    <property type="component" value="Unassembled WGS sequence"/>
</dbReference>
<evidence type="ECO:0000256" key="3">
    <source>
        <dbReference type="ARBA" id="ARBA00023136"/>
    </source>
</evidence>
<feature type="transmembrane region" description="Helical" evidence="5">
    <location>
        <begin position="759"/>
        <end position="780"/>
    </location>
</feature>
<dbReference type="GO" id="GO:0016020">
    <property type="term" value="C:membrane"/>
    <property type="evidence" value="ECO:0007669"/>
    <property type="project" value="UniProtKB-SubCell"/>
</dbReference>
<dbReference type="InterPro" id="IPR050310">
    <property type="entry name" value="VPS10-sortilin"/>
</dbReference>
<gene>
    <name evidence="7" type="ORF">WJX81_001203</name>
</gene>
<dbReference type="PANTHER" id="PTHR12106">
    <property type="entry name" value="SORTILIN RELATED"/>
    <property type="match status" value="1"/>
</dbReference>